<evidence type="ECO:0000256" key="1">
    <source>
        <dbReference type="SAM" id="MobiDB-lite"/>
    </source>
</evidence>
<evidence type="ECO:0000313" key="2">
    <source>
        <dbReference type="EMBL" id="PMD55458.1"/>
    </source>
</evidence>
<gene>
    <name evidence="2" type="ORF">K444DRAFT_666698</name>
</gene>
<dbReference type="EMBL" id="KZ613855">
    <property type="protein sequence ID" value="PMD55458.1"/>
    <property type="molecule type" value="Genomic_DNA"/>
</dbReference>
<evidence type="ECO:0000313" key="3">
    <source>
        <dbReference type="Proteomes" id="UP000235371"/>
    </source>
</evidence>
<dbReference type="OrthoDB" id="4196148at2759"/>
<accession>A0A2J6SXF2</accession>
<sequence length="299" mass="32735">MMDKQHPPSKAVEAGHFRVPNSIDDGVPSYADHIADDLYTEGIPNYGTGLPSLLDSEDEAPENLDPYDELQRGLAPQQEEIIPPPFPSATSSGPLSLTLDKALIFPNTVPATALYSLNYTLNTMGNSVTLSRSVPGAIRMDGTSGKIMDKDLYDISRPPLSFLEFHIKGKRKSTYPGTGNLQLKNGLTGKYWECKFKEKVVLKGKNGTWSDGQGKLVAKEVHEVVAKNVSKKGKEVDSGVRENPGLAFEGREGEVVDALLVDLMVAVWCAKTWYAETFEARMGKPAMAETPHRITLSRQ</sequence>
<dbReference type="AlphaFoldDB" id="A0A2J6SXF2"/>
<organism evidence="2 3">
    <name type="scientific">Hyaloscypha bicolor E</name>
    <dbReference type="NCBI Taxonomy" id="1095630"/>
    <lineage>
        <taxon>Eukaryota</taxon>
        <taxon>Fungi</taxon>
        <taxon>Dikarya</taxon>
        <taxon>Ascomycota</taxon>
        <taxon>Pezizomycotina</taxon>
        <taxon>Leotiomycetes</taxon>
        <taxon>Helotiales</taxon>
        <taxon>Hyaloscyphaceae</taxon>
        <taxon>Hyaloscypha</taxon>
        <taxon>Hyaloscypha bicolor</taxon>
    </lineage>
</organism>
<protein>
    <submittedName>
        <fullName evidence="2">Uncharacterized protein</fullName>
    </submittedName>
</protein>
<dbReference type="GeneID" id="36595284"/>
<reference evidence="2 3" key="1">
    <citation type="submission" date="2016-04" db="EMBL/GenBank/DDBJ databases">
        <title>A degradative enzymes factory behind the ericoid mycorrhizal symbiosis.</title>
        <authorList>
            <consortium name="DOE Joint Genome Institute"/>
            <person name="Martino E."/>
            <person name="Morin E."/>
            <person name="Grelet G."/>
            <person name="Kuo A."/>
            <person name="Kohler A."/>
            <person name="Daghino S."/>
            <person name="Barry K."/>
            <person name="Choi C."/>
            <person name="Cichocki N."/>
            <person name="Clum A."/>
            <person name="Copeland A."/>
            <person name="Hainaut M."/>
            <person name="Haridas S."/>
            <person name="Labutti K."/>
            <person name="Lindquist E."/>
            <person name="Lipzen A."/>
            <person name="Khouja H.-R."/>
            <person name="Murat C."/>
            <person name="Ohm R."/>
            <person name="Olson A."/>
            <person name="Spatafora J."/>
            <person name="Veneault-Fourrey C."/>
            <person name="Henrissat B."/>
            <person name="Grigoriev I."/>
            <person name="Martin F."/>
            <person name="Perotto S."/>
        </authorList>
    </citation>
    <scope>NUCLEOTIDE SEQUENCE [LARGE SCALE GENOMIC DNA]</scope>
    <source>
        <strain evidence="2 3">E</strain>
    </source>
</reference>
<name>A0A2J6SXF2_9HELO</name>
<proteinExistence type="predicted"/>
<keyword evidence="3" id="KW-1185">Reference proteome</keyword>
<dbReference type="RefSeq" id="XP_024732362.1">
    <property type="nucleotide sequence ID" value="XM_024887208.1"/>
</dbReference>
<feature type="region of interest" description="Disordered" evidence="1">
    <location>
        <begin position="1"/>
        <end position="23"/>
    </location>
</feature>
<dbReference type="InParanoid" id="A0A2J6SXF2"/>
<dbReference type="Proteomes" id="UP000235371">
    <property type="component" value="Unassembled WGS sequence"/>
</dbReference>